<evidence type="ECO:0000256" key="8">
    <source>
        <dbReference type="SAM" id="Coils"/>
    </source>
</evidence>
<evidence type="ECO:0000256" key="7">
    <source>
        <dbReference type="RuleBase" id="RU361180"/>
    </source>
</evidence>
<dbReference type="Gene3D" id="1.50.10.10">
    <property type="match status" value="1"/>
</dbReference>
<keyword evidence="8" id="KW-0175">Coiled coil</keyword>
<dbReference type="InterPro" id="IPR018232">
    <property type="entry name" value="Glyco_hydro_37_CS"/>
</dbReference>
<dbReference type="AlphaFoldDB" id="A0AAW0X6S5"/>
<dbReference type="Pfam" id="PF01204">
    <property type="entry name" value="Trehalase"/>
    <property type="match status" value="1"/>
</dbReference>
<keyword evidence="6 7" id="KW-0326">Glycosidase</keyword>
<gene>
    <name evidence="10" type="ORF">OTU49_003101</name>
</gene>
<evidence type="ECO:0000256" key="6">
    <source>
        <dbReference type="ARBA" id="ARBA00023295"/>
    </source>
</evidence>
<dbReference type="GO" id="GO:0005993">
    <property type="term" value="P:trehalose catabolic process"/>
    <property type="evidence" value="ECO:0007669"/>
    <property type="project" value="TreeGrafter"/>
</dbReference>
<evidence type="ECO:0000313" key="10">
    <source>
        <dbReference type="EMBL" id="KAK8740205.1"/>
    </source>
</evidence>
<evidence type="ECO:0000256" key="5">
    <source>
        <dbReference type="ARBA" id="ARBA00022801"/>
    </source>
</evidence>
<organism evidence="10 11">
    <name type="scientific">Cherax quadricarinatus</name>
    <name type="common">Australian red claw crayfish</name>
    <dbReference type="NCBI Taxonomy" id="27406"/>
    <lineage>
        <taxon>Eukaryota</taxon>
        <taxon>Metazoa</taxon>
        <taxon>Ecdysozoa</taxon>
        <taxon>Arthropoda</taxon>
        <taxon>Crustacea</taxon>
        <taxon>Multicrustacea</taxon>
        <taxon>Malacostraca</taxon>
        <taxon>Eumalacostraca</taxon>
        <taxon>Eucarida</taxon>
        <taxon>Decapoda</taxon>
        <taxon>Pleocyemata</taxon>
        <taxon>Astacidea</taxon>
        <taxon>Parastacoidea</taxon>
        <taxon>Parastacidae</taxon>
        <taxon>Cherax</taxon>
    </lineage>
</organism>
<evidence type="ECO:0000313" key="11">
    <source>
        <dbReference type="Proteomes" id="UP001445076"/>
    </source>
</evidence>
<evidence type="ECO:0000256" key="9">
    <source>
        <dbReference type="SAM" id="SignalP"/>
    </source>
</evidence>
<accession>A0AAW0X6S5</accession>
<evidence type="ECO:0000256" key="4">
    <source>
        <dbReference type="ARBA" id="ARBA00019905"/>
    </source>
</evidence>
<dbReference type="PROSITE" id="PS00927">
    <property type="entry name" value="TREHALASE_1"/>
    <property type="match status" value="1"/>
</dbReference>
<keyword evidence="11" id="KW-1185">Reference proteome</keyword>
<reference evidence="10 11" key="1">
    <citation type="journal article" date="2024" name="BMC Genomics">
        <title>Genome assembly of redclaw crayfish (Cherax quadricarinatus) provides insights into its immune adaptation and hypoxia tolerance.</title>
        <authorList>
            <person name="Liu Z."/>
            <person name="Zheng J."/>
            <person name="Li H."/>
            <person name="Fang K."/>
            <person name="Wang S."/>
            <person name="He J."/>
            <person name="Zhou D."/>
            <person name="Weng S."/>
            <person name="Chi M."/>
            <person name="Gu Z."/>
            <person name="He J."/>
            <person name="Li F."/>
            <person name="Wang M."/>
        </authorList>
    </citation>
    <scope>NUCLEOTIDE SEQUENCE [LARGE SCALE GENOMIC DNA]</scope>
    <source>
        <strain evidence="10">ZL_2023a</strain>
    </source>
</reference>
<keyword evidence="5 7" id="KW-0378">Hydrolase</keyword>
<protein>
    <recommendedName>
        <fullName evidence="4 7">Trehalase</fullName>
        <ecNumber evidence="3 7">3.2.1.28</ecNumber>
    </recommendedName>
    <alternativeName>
        <fullName evidence="7">Alpha-trehalose glucohydrolase</fullName>
    </alternativeName>
</protein>
<comment type="caution">
    <text evidence="10">The sequence shown here is derived from an EMBL/GenBank/DDBJ whole genome shotgun (WGS) entry which is preliminary data.</text>
</comment>
<feature type="coiled-coil region" evidence="8">
    <location>
        <begin position="242"/>
        <end position="269"/>
    </location>
</feature>
<feature type="signal peptide" evidence="9">
    <location>
        <begin position="1"/>
        <end position="29"/>
    </location>
</feature>
<sequence>MMMLGGRSWWWSAGVLAALLTLMPTMALAQNRLPPCDSDIYCHGELLKTVQLAHIYNDSKYFVDMTLKFPPSQVTGAFETLMNNTKNNPSQTQVKTFVEENFYDPGKEFETWTPGDWNSNPEFLNKVQDPELEEWAKNLNELWKKLGRKISQEVKQEPERYSQIFVPNPVIVPGGRFREFYYWDSYWTIDGLLLSGMTETVKGMLENFLKMVDKYGMVPNGGRIYYTRRSQPPYLIPMVKLYMDHTNDLDFLGENIELLEKEFKFWEDQRSLEIKDRDGKAHRVAQYRADVGEPRPESYREDYNLVQQLPTEDEKQELYVELKSGAESGWDYSTRWFINNNTNKGTMKDLKVTSIVPVDLNSLLCMNARILSQFYNKLGNYTMKKYYEDVAHRKNETMAKIFWDKTDGTWYDYDASAEGKRRYFYLSNIHPIWSGCYGQENSRARTIEAVIKYLKKIDVLEYPSGVPTSLENSGQQWDYPNAWAPLQHLIIMGLYEARSIHHEAESLSFKLAEKWIRTNWEAYLQSKPHSMFEKYNVTVVGLPGGGGEYNVQLGFGWSNGVALRLLDTYGDRLTAVIGGSGAPKANSLGVMLFVGCVILRIRSLLFGYP</sequence>
<dbReference type="SUPFAM" id="SSF48208">
    <property type="entry name" value="Six-hairpin glycosidases"/>
    <property type="match status" value="1"/>
</dbReference>
<dbReference type="PROSITE" id="PS00928">
    <property type="entry name" value="TREHALASE_2"/>
    <property type="match status" value="1"/>
</dbReference>
<evidence type="ECO:0000256" key="3">
    <source>
        <dbReference type="ARBA" id="ARBA00012757"/>
    </source>
</evidence>
<keyword evidence="9" id="KW-0732">Signal</keyword>
<dbReference type="PANTHER" id="PTHR23403:SF1">
    <property type="entry name" value="TREHALASE"/>
    <property type="match status" value="1"/>
</dbReference>
<dbReference type="InterPro" id="IPR001661">
    <property type="entry name" value="Glyco_hydro_37"/>
</dbReference>
<dbReference type="EC" id="3.2.1.28" evidence="3 7"/>
<dbReference type="InterPro" id="IPR008928">
    <property type="entry name" value="6-hairpin_glycosidase_sf"/>
</dbReference>
<evidence type="ECO:0000256" key="2">
    <source>
        <dbReference type="ARBA" id="ARBA00005615"/>
    </source>
</evidence>
<dbReference type="InterPro" id="IPR012341">
    <property type="entry name" value="6hp_glycosidase-like_sf"/>
</dbReference>
<comment type="catalytic activity">
    <reaction evidence="1 7">
        <text>alpha,alpha-trehalose + H2O = alpha-D-glucose + beta-D-glucose</text>
        <dbReference type="Rhea" id="RHEA:32675"/>
        <dbReference type="ChEBI" id="CHEBI:15377"/>
        <dbReference type="ChEBI" id="CHEBI:15903"/>
        <dbReference type="ChEBI" id="CHEBI:16551"/>
        <dbReference type="ChEBI" id="CHEBI:17925"/>
        <dbReference type="EC" id="3.2.1.28"/>
    </reaction>
</comment>
<dbReference type="PANTHER" id="PTHR23403">
    <property type="entry name" value="TREHALASE"/>
    <property type="match status" value="1"/>
</dbReference>
<dbReference type="Proteomes" id="UP001445076">
    <property type="component" value="Unassembled WGS sequence"/>
</dbReference>
<dbReference type="EMBL" id="JARKIK010000034">
    <property type="protein sequence ID" value="KAK8740205.1"/>
    <property type="molecule type" value="Genomic_DNA"/>
</dbReference>
<feature type="chain" id="PRO_5043721342" description="Trehalase" evidence="9">
    <location>
        <begin position="30"/>
        <end position="609"/>
    </location>
</feature>
<proteinExistence type="inferred from homology"/>
<name>A0AAW0X6S5_CHEQU</name>
<dbReference type="GO" id="GO:0004555">
    <property type="term" value="F:alpha,alpha-trehalase activity"/>
    <property type="evidence" value="ECO:0007669"/>
    <property type="project" value="UniProtKB-EC"/>
</dbReference>
<comment type="similarity">
    <text evidence="2 7">Belongs to the glycosyl hydrolase 37 family.</text>
</comment>
<dbReference type="PRINTS" id="PR00744">
    <property type="entry name" value="GLHYDRLASE37"/>
</dbReference>
<evidence type="ECO:0000256" key="1">
    <source>
        <dbReference type="ARBA" id="ARBA00001576"/>
    </source>
</evidence>